<evidence type="ECO:0000313" key="3">
    <source>
        <dbReference type="EMBL" id="TRY73294.1"/>
    </source>
</evidence>
<protein>
    <submittedName>
        <fullName evidence="3">Uncharacterized protein</fullName>
    </submittedName>
</protein>
<name>A0A553P6I5_TIGCA</name>
<evidence type="ECO:0000256" key="1">
    <source>
        <dbReference type="SAM" id="MobiDB-lite"/>
    </source>
</evidence>
<evidence type="ECO:0000313" key="4">
    <source>
        <dbReference type="Proteomes" id="UP000318571"/>
    </source>
</evidence>
<gene>
    <name evidence="3" type="ORF">TCAL_00891</name>
</gene>
<sequence length="259" mass="29405">MNLRCQNHILCVVALALFSHVEPAEPNRSYLSAEAKALEHSPGDLNHNQKDQLISKDISSTIPTSTDLDFTIDTNLKDQSSTRTDEQTTLETNLTKVTWAPQDLGSTQTEIIFEEDDSTPLPSVQPPVLLENPLEGKFKSDGRWGFRSGNFAPPPPIPPPLPPPSSFRFPPRPYEAKPRPRPSNIFPESNPYWDLPPWMSPFQSPFPFWPDLDYFDQRPFEPIPPHDTRFPPPLPFLTRDEGGPSYEQVPPRARFIIKK</sequence>
<comment type="caution">
    <text evidence="3">The sequence shown here is derived from an EMBL/GenBank/DDBJ whole genome shotgun (WGS) entry which is preliminary data.</text>
</comment>
<feature type="region of interest" description="Disordered" evidence="1">
    <location>
        <begin position="154"/>
        <end position="185"/>
    </location>
</feature>
<dbReference type="AlphaFoldDB" id="A0A553P6I5"/>
<accession>A0A553P6I5</accession>
<dbReference type="EMBL" id="VCGU01000007">
    <property type="protein sequence ID" value="TRY73294.1"/>
    <property type="molecule type" value="Genomic_DNA"/>
</dbReference>
<keyword evidence="2" id="KW-0732">Signal</keyword>
<feature type="signal peptide" evidence="2">
    <location>
        <begin position="1"/>
        <end position="23"/>
    </location>
</feature>
<dbReference type="Proteomes" id="UP000318571">
    <property type="component" value="Chromosome 3"/>
</dbReference>
<reference evidence="3 4" key="1">
    <citation type="journal article" date="2018" name="Nat. Ecol. Evol.">
        <title>Genomic signatures of mitonuclear coevolution across populations of Tigriopus californicus.</title>
        <authorList>
            <person name="Barreto F.S."/>
            <person name="Watson E.T."/>
            <person name="Lima T.G."/>
            <person name="Willett C.S."/>
            <person name="Edmands S."/>
            <person name="Li W."/>
            <person name="Burton R.S."/>
        </authorList>
    </citation>
    <scope>NUCLEOTIDE SEQUENCE [LARGE SCALE GENOMIC DNA]</scope>
    <source>
        <strain evidence="3 4">San Diego</strain>
    </source>
</reference>
<feature type="region of interest" description="Disordered" evidence="1">
    <location>
        <begin position="220"/>
        <end position="250"/>
    </location>
</feature>
<organism evidence="3 4">
    <name type="scientific">Tigriopus californicus</name>
    <name type="common">Marine copepod</name>
    <dbReference type="NCBI Taxonomy" id="6832"/>
    <lineage>
        <taxon>Eukaryota</taxon>
        <taxon>Metazoa</taxon>
        <taxon>Ecdysozoa</taxon>
        <taxon>Arthropoda</taxon>
        <taxon>Crustacea</taxon>
        <taxon>Multicrustacea</taxon>
        <taxon>Hexanauplia</taxon>
        <taxon>Copepoda</taxon>
        <taxon>Harpacticoida</taxon>
        <taxon>Harpacticidae</taxon>
        <taxon>Tigriopus</taxon>
    </lineage>
</organism>
<feature type="compositionally biased region" description="Basic and acidic residues" evidence="1">
    <location>
        <begin position="220"/>
        <end position="229"/>
    </location>
</feature>
<evidence type="ECO:0000256" key="2">
    <source>
        <dbReference type="SAM" id="SignalP"/>
    </source>
</evidence>
<keyword evidence="4" id="KW-1185">Reference proteome</keyword>
<feature type="chain" id="PRO_5022038508" evidence="2">
    <location>
        <begin position="24"/>
        <end position="259"/>
    </location>
</feature>
<feature type="compositionally biased region" description="Pro residues" evidence="1">
    <location>
        <begin position="154"/>
        <end position="173"/>
    </location>
</feature>
<proteinExistence type="predicted"/>